<dbReference type="Proteomes" id="UP000076798">
    <property type="component" value="Unassembled WGS sequence"/>
</dbReference>
<gene>
    <name evidence="9" type="ORF">SISSUDRAFT_1015148</name>
</gene>
<feature type="domain" description="N-end aminoacyl transferase N-terminal" evidence="7">
    <location>
        <begin position="1"/>
        <end position="43"/>
    </location>
</feature>
<keyword evidence="2 5" id="KW-0808">Transferase</keyword>
<reference evidence="9 10" key="1">
    <citation type="journal article" date="2016" name="Mol. Biol. Evol.">
        <title>Comparative Genomics of Early-Diverging Mushroom-Forming Fungi Provides Insights into the Origins of Lignocellulose Decay Capabilities.</title>
        <authorList>
            <person name="Nagy L.G."/>
            <person name="Riley R."/>
            <person name="Tritt A."/>
            <person name="Adam C."/>
            <person name="Daum C."/>
            <person name="Floudas D."/>
            <person name="Sun H."/>
            <person name="Yadav J.S."/>
            <person name="Pangilinan J."/>
            <person name="Larsson K.H."/>
            <person name="Matsuura K."/>
            <person name="Barry K."/>
            <person name="Labutti K."/>
            <person name="Kuo R."/>
            <person name="Ohm R.A."/>
            <person name="Bhattacharya S.S."/>
            <person name="Shirouzu T."/>
            <person name="Yoshinaga Y."/>
            <person name="Martin F.M."/>
            <person name="Grigoriev I.V."/>
            <person name="Hibbett D.S."/>
        </authorList>
    </citation>
    <scope>NUCLEOTIDE SEQUENCE [LARGE SCALE GENOMIC DNA]</scope>
    <source>
        <strain evidence="9 10">HHB10207 ss-3</strain>
    </source>
</reference>
<sequence>MIDRGWRRSGTYIYKPDLIRSCCPQYTIRLDSLAFSPSRSQRKLLNRWNAFVAEDPDISEDAQDRPNKSTKKKSKGKENQYSLAEALHSVEHSAATNGETHLFQVSIVPAEATPERYALFEHYQREIHHDDSTMAGFKRFLVDSPLLVEDIPYPGERPDTLPRAYGTFHQLYHLDGRLVAMSVLDILPRCVSSVYFIYHTDFSKYSMGKLSALRETSLANEINKAGIESMKWLYMGFYIHSCPKMRYKGEYSPSELLDPEEYTWHPLERCVPLLDKYHYACFVHPEHSTTEPIEEEYTPEPAQEVLDDVSVITKIARGRISTTSAPESKQWRSEETRFEIKVTVAALGDSLAKEVFLYC</sequence>
<dbReference type="InterPro" id="IPR007472">
    <property type="entry name" value="N-end_Aminoacyl_Trfase_C"/>
</dbReference>
<comment type="catalytic activity">
    <reaction evidence="5">
        <text>an N-terminal L-alpha-aminoacyl-[protein] + L-arginyl-tRNA(Arg) = an N-terminal L-arginyl-L-aminoacyl-[protein] + tRNA(Arg) + H(+)</text>
        <dbReference type="Rhea" id="RHEA:10208"/>
        <dbReference type="Rhea" id="RHEA-COMP:9658"/>
        <dbReference type="Rhea" id="RHEA-COMP:9673"/>
        <dbReference type="Rhea" id="RHEA-COMP:10636"/>
        <dbReference type="Rhea" id="RHEA-COMP:10638"/>
        <dbReference type="ChEBI" id="CHEBI:15378"/>
        <dbReference type="ChEBI" id="CHEBI:78442"/>
        <dbReference type="ChEBI" id="CHEBI:78513"/>
        <dbReference type="ChEBI" id="CHEBI:78597"/>
        <dbReference type="ChEBI" id="CHEBI:83562"/>
        <dbReference type="EC" id="2.3.2.8"/>
    </reaction>
</comment>
<dbReference type="SUPFAM" id="SSF55729">
    <property type="entry name" value="Acyl-CoA N-acyltransferases (Nat)"/>
    <property type="match status" value="1"/>
</dbReference>
<dbReference type="EC" id="2.3.2.8" evidence="5"/>
<comment type="function">
    <text evidence="5">Involved in the post-translational conjugation of arginine to the N-terminal aspartate or glutamate of a protein. This arginylation is required for degradation of the protein via the ubiquitin pathway.</text>
</comment>
<dbReference type="PANTHER" id="PTHR21367:SF1">
    <property type="entry name" value="ARGINYL-TRNA--PROTEIN TRANSFERASE 1"/>
    <property type="match status" value="1"/>
</dbReference>
<evidence type="ECO:0000256" key="6">
    <source>
        <dbReference type="SAM" id="MobiDB-lite"/>
    </source>
</evidence>
<dbReference type="Pfam" id="PF04377">
    <property type="entry name" value="ATE_C"/>
    <property type="match status" value="1"/>
</dbReference>
<evidence type="ECO:0000313" key="9">
    <source>
        <dbReference type="EMBL" id="KZT43034.1"/>
    </source>
</evidence>
<dbReference type="OrthoDB" id="74183at2759"/>
<keyword evidence="4 5" id="KW-0012">Acyltransferase</keyword>
<dbReference type="STRING" id="1314776.A0A166HS83"/>
<evidence type="ECO:0000313" key="10">
    <source>
        <dbReference type="Proteomes" id="UP000076798"/>
    </source>
</evidence>
<dbReference type="InterPro" id="IPR017137">
    <property type="entry name" value="Arg-tRNA-P_Trfase_1_euk"/>
</dbReference>
<proteinExistence type="inferred from homology"/>
<evidence type="ECO:0000256" key="2">
    <source>
        <dbReference type="ARBA" id="ARBA00022679"/>
    </source>
</evidence>
<evidence type="ECO:0000259" key="8">
    <source>
        <dbReference type="Pfam" id="PF04377"/>
    </source>
</evidence>
<evidence type="ECO:0000256" key="3">
    <source>
        <dbReference type="ARBA" id="ARBA00022786"/>
    </source>
</evidence>
<protein>
    <recommendedName>
        <fullName evidence="5">Arginyl-tRNA--protein transferase 1</fullName>
        <shortName evidence="5">Arginyltransferase 1</shortName>
        <shortName evidence="5">R-transferase 1</shortName>
        <ecNumber evidence="5">2.3.2.8</ecNumber>
    </recommendedName>
    <alternativeName>
        <fullName evidence="5">Arginine-tRNA--protein transferase 1</fullName>
    </alternativeName>
</protein>
<dbReference type="GO" id="GO:0005737">
    <property type="term" value="C:cytoplasm"/>
    <property type="evidence" value="ECO:0007669"/>
    <property type="project" value="TreeGrafter"/>
</dbReference>
<dbReference type="InterPro" id="IPR030700">
    <property type="entry name" value="N-end_Aminoacyl_Trfase"/>
</dbReference>
<dbReference type="PANTHER" id="PTHR21367">
    <property type="entry name" value="ARGININE-TRNA-PROTEIN TRANSFERASE 1"/>
    <property type="match status" value="1"/>
</dbReference>
<dbReference type="GO" id="GO:0004057">
    <property type="term" value="F:arginyl-tRNA--protein transferase activity"/>
    <property type="evidence" value="ECO:0007669"/>
    <property type="project" value="UniProtKB-EC"/>
</dbReference>
<keyword evidence="3 5" id="KW-0833">Ubl conjugation pathway</keyword>
<feature type="region of interest" description="Disordered" evidence="6">
    <location>
        <begin position="57"/>
        <end position="80"/>
    </location>
</feature>
<name>A0A166HS83_9AGAM</name>
<evidence type="ECO:0000256" key="5">
    <source>
        <dbReference type="PIRNR" id="PIRNR037207"/>
    </source>
</evidence>
<dbReference type="AlphaFoldDB" id="A0A166HS83"/>
<dbReference type="InterPro" id="IPR007471">
    <property type="entry name" value="N-end_Aminoacyl_Trfase_N"/>
</dbReference>
<dbReference type="Pfam" id="PF04376">
    <property type="entry name" value="ATE_N"/>
    <property type="match status" value="1"/>
</dbReference>
<evidence type="ECO:0000259" key="7">
    <source>
        <dbReference type="Pfam" id="PF04376"/>
    </source>
</evidence>
<organism evidence="9 10">
    <name type="scientific">Sistotremastrum suecicum HHB10207 ss-3</name>
    <dbReference type="NCBI Taxonomy" id="1314776"/>
    <lineage>
        <taxon>Eukaryota</taxon>
        <taxon>Fungi</taxon>
        <taxon>Dikarya</taxon>
        <taxon>Basidiomycota</taxon>
        <taxon>Agaricomycotina</taxon>
        <taxon>Agaricomycetes</taxon>
        <taxon>Sistotremastrales</taxon>
        <taxon>Sistotremastraceae</taxon>
        <taxon>Sistotremastrum</taxon>
    </lineage>
</organism>
<comment type="similarity">
    <text evidence="1 5">Belongs to the R-transferase family.</text>
</comment>
<accession>A0A166HS83</accession>
<feature type="domain" description="N-end rule aminoacyl transferase C-terminal" evidence="8">
    <location>
        <begin position="115"/>
        <end position="258"/>
    </location>
</feature>
<dbReference type="EMBL" id="KV428010">
    <property type="protein sequence ID" value="KZT43034.1"/>
    <property type="molecule type" value="Genomic_DNA"/>
</dbReference>
<dbReference type="InterPro" id="IPR016181">
    <property type="entry name" value="Acyl_CoA_acyltransferase"/>
</dbReference>
<dbReference type="PIRSF" id="PIRSF037207">
    <property type="entry name" value="ATE1_euk"/>
    <property type="match status" value="1"/>
</dbReference>
<evidence type="ECO:0000256" key="1">
    <source>
        <dbReference type="ARBA" id="ARBA00009991"/>
    </source>
</evidence>
<evidence type="ECO:0000256" key="4">
    <source>
        <dbReference type="ARBA" id="ARBA00023315"/>
    </source>
</evidence>
<keyword evidence="10" id="KW-1185">Reference proteome</keyword>